<dbReference type="PANTHER" id="PTHR33121:SF79">
    <property type="entry name" value="CYCLIC DI-GMP PHOSPHODIESTERASE PDED-RELATED"/>
    <property type="match status" value="1"/>
</dbReference>
<dbReference type="InterPro" id="IPR000160">
    <property type="entry name" value="GGDEF_dom"/>
</dbReference>
<reference evidence="4" key="1">
    <citation type="journal article" date="2023" name="Int. J. Syst. Evol. Microbiol.">
        <title>Methylocystis iwaonis sp. nov., a type II methane-oxidizing bacterium from surface soil of a rice paddy field in Japan, and emended description of the genus Methylocystis (ex Whittenbury et al. 1970) Bowman et al. 1993.</title>
        <authorList>
            <person name="Kaise H."/>
            <person name="Sawadogo J.B."/>
            <person name="Alam M.S."/>
            <person name="Ueno C."/>
            <person name="Dianou D."/>
            <person name="Shinjo R."/>
            <person name="Asakawa S."/>
        </authorList>
    </citation>
    <scope>NUCLEOTIDE SEQUENCE</scope>
    <source>
        <strain evidence="4">LMG27198</strain>
    </source>
</reference>
<dbReference type="GO" id="GO:0071111">
    <property type="term" value="F:cyclic-guanylate-specific phosphodiesterase activity"/>
    <property type="evidence" value="ECO:0007669"/>
    <property type="project" value="InterPro"/>
</dbReference>
<dbReference type="CDD" id="cd01948">
    <property type="entry name" value="EAL"/>
    <property type="match status" value="1"/>
</dbReference>
<dbReference type="InterPro" id="IPR001633">
    <property type="entry name" value="EAL_dom"/>
</dbReference>
<evidence type="ECO:0000259" key="3">
    <source>
        <dbReference type="PROSITE" id="PS50887"/>
    </source>
</evidence>
<feature type="domain" description="EAL" evidence="2">
    <location>
        <begin position="357"/>
        <end position="602"/>
    </location>
</feature>
<keyword evidence="5" id="KW-1185">Reference proteome</keyword>
<dbReference type="EMBL" id="BSEC01000001">
    <property type="protein sequence ID" value="GLI91552.1"/>
    <property type="molecule type" value="Genomic_DNA"/>
</dbReference>
<dbReference type="Proteomes" id="UP001144323">
    <property type="component" value="Unassembled WGS sequence"/>
</dbReference>
<dbReference type="CDD" id="cd01949">
    <property type="entry name" value="GGDEF"/>
    <property type="match status" value="1"/>
</dbReference>
<sequence>MQLRHIANRAQETRVASGHSSPLPLTSLSSLPAAPPPAPAPIPPLLGPDPRLILPSIGEVVYEWDIGTDRLTWGPNLFETFGEVAQGEFGMGYAYGERVSRESVATRYGAVMQSAETDAGQGVPFQVVYGLTRPRELGPGPVVWVEDTGRWFAGDDGRPAHAHGVVRIVTERHEAERKLALGAQIDPLTGVLNRAQLAEQLARFLAASERSRKPFAALLVAVENLFALNRTYGYDAGDDVIAGLARRLRENIRACDAIGRYAGNKFAILLENCGTEEMQAASQRLIDTVGLTAFETSAGPIPAMIRVGGVIGPREGRDPQVLFQHAEEALDVARQGAGKRFVAYTASLAREDARLRALQVADSIVSALTERRVELAFQPIVHARSGAIAFHEALLRVRLPDGTAASPGALLPVAEKAGLVCLLDQRVMELALERLVAEPELRVSVNCALHTVLDPEWPDRLAAAVAANPGVADRLIVEITETAMIEDFDTTRALIAACKRLGVKVAMDDFGAGHTSFRNLRDLAFDIVKIDGAFIRNIATSEDDRFFVRTLIDLASHLSLKVVAEWVEDEATAQILRDWGVEYLQGAHFGSAAARPAGAALR</sequence>
<dbReference type="NCBIfam" id="TIGR00254">
    <property type="entry name" value="GGDEF"/>
    <property type="match status" value="1"/>
</dbReference>
<feature type="compositionally biased region" description="Low complexity" evidence="1">
    <location>
        <begin position="20"/>
        <end position="32"/>
    </location>
</feature>
<dbReference type="RefSeq" id="WP_281800244.1">
    <property type="nucleotide sequence ID" value="NZ_BSEC01000001.1"/>
</dbReference>
<dbReference type="Pfam" id="PF00990">
    <property type="entry name" value="GGDEF"/>
    <property type="match status" value="1"/>
</dbReference>
<feature type="compositionally biased region" description="Pro residues" evidence="1">
    <location>
        <begin position="33"/>
        <end position="43"/>
    </location>
</feature>
<dbReference type="Gene3D" id="3.20.20.450">
    <property type="entry name" value="EAL domain"/>
    <property type="match status" value="1"/>
</dbReference>
<dbReference type="InterPro" id="IPR050706">
    <property type="entry name" value="Cyclic-di-GMP_PDE-like"/>
</dbReference>
<protein>
    <submittedName>
        <fullName evidence="4">GGDEF-domain containing protein</fullName>
    </submittedName>
</protein>
<feature type="region of interest" description="Disordered" evidence="1">
    <location>
        <begin position="1"/>
        <end position="43"/>
    </location>
</feature>
<dbReference type="Gene3D" id="3.30.70.270">
    <property type="match status" value="1"/>
</dbReference>
<name>A0A9W6LQL9_9HYPH</name>
<accession>A0A9W6LQL9</accession>
<dbReference type="PROSITE" id="PS50883">
    <property type="entry name" value="EAL"/>
    <property type="match status" value="1"/>
</dbReference>
<dbReference type="SMART" id="SM00267">
    <property type="entry name" value="GGDEF"/>
    <property type="match status" value="1"/>
</dbReference>
<dbReference type="SUPFAM" id="SSF55073">
    <property type="entry name" value="Nucleotide cyclase"/>
    <property type="match status" value="1"/>
</dbReference>
<comment type="caution">
    <text evidence="4">The sequence shown here is derived from an EMBL/GenBank/DDBJ whole genome shotgun (WGS) entry which is preliminary data.</text>
</comment>
<dbReference type="InterPro" id="IPR035919">
    <property type="entry name" value="EAL_sf"/>
</dbReference>
<dbReference type="SUPFAM" id="SSF141868">
    <property type="entry name" value="EAL domain-like"/>
    <property type="match status" value="1"/>
</dbReference>
<evidence type="ECO:0000313" key="4">
    <source>
        <dbReference type="EMBL" id="GLI91552.1"/>
    </source>
</evidence>
<dbReference type="InterPro" id="IPR043128">
    <property type="entry name" value="Rev_trsase/Diguanyl_cyclase"/>
</dbReference>
<dbReference type="InterPro" id="IPR029787">
    <property type="entry name" value="Nucleotide_cyclase"/>
</dbReference>
<evidence type="ECO:0000259" key="2">
    <source>
        <dbReference type="PROSITE" id="PS50883"/>
    </source>
</evidence>
<dbReference type="AlphaFoldDB" id="A0A9W6LQL9"/>
<feature type="domain" description="GGDEF" evidence="3">
    <location>
        <begin position="213"/>
        <end position="347"/>
    </location>
</feature>
<dbReference type="SMART" id="SM00052">
    <property type="entry name" value="EAL"/>
    <property type="match status" value="1"/>
</dbReference>
<gene>
    <name evidence="4" type="ORF">LMG27198_05440</name>
</gene>
<dbReference type="Pfam" id="PF00563">
    <property type="entry name" value="EAL"/>
    <property type="match status" value="1"/>
</dbReference>
<evidence type="ECO:0000256" key="1">
    <source>
        <dbReference type="SAM" id="MobiDB-lite"/>
    </source>
</evidence>
<dbReference type="Gene3D" id="3.30.450.20">
    <property type="entry name" value="PAS domain"/>
    <property type="match status" value="1"/>
</dbReference>
<evidence type="ECO:0000313" key="5">
    <source>
        <dbReference type="Proteomes" id="UP001144323"/>
    </source>
</evidence>
<organism evidence="4 5">
    <name type="scientific">Methylocystis echinoides</name>
    <dbReference type="NCBI Taxonomy" id="29468"/>
    <lineage>
        <taxon>Bacteria</taxon>
        <taxon>Pseudomonadati</taxon>
        <taxon>Pseudomonadota</taxon>
        <taxon>Alphaproteobacteria</taxon>
        <taxon>Hyphomicrobiales</taxon>
        <taxon>Methylocystaceae</taxon>
        <taxon>Methylocystis</taxon>
    </lineage>
</organism>
<dbReference type="PANTHER" id="PTHR33121">
    <property type="entry name" value="CYCLIC DI-GMP PHOSPHODIESTERASE PDEF"/>
    <property type="match status" value="1"/>
</dbReference>
<proteinExistence type="predicted"/>
<dbReference type="PROSITE" id="PS50887">
    <property type="entry name" value="GGDEF"/>
    <property type="match status" value="1"/>
</dbReference>